<evidence type="ECO:0000256" key="7">
    <source>
        <dbReference type="ARBA" id="ARBA00038105"/>
    </source>
</evidence>
<dbReference type="InterPro" id="IPR036869">
    <property type="entry name" value="J_dom_sf"/>
</dbReference>
<comment type="similarity">
    <text evidence="7">Belongs to the TIM14 family.</text>
</comment>
<evidence type="ECO:0000256" key="2">
    <source>
        <dbReference type="ARBA" id="ARBA00022692"/>
    </source>
</evidence>
<evidence type="ECO:0000259" key="9">
    <source>
        <dbReference type="SMART" id="SM00271"/>
    </source>
</evidence>
<keyword evidence="4 8" id="KW-1133">Transmembrane helix</keyword>
<evidence type="ECO:0000256" key="3">
    <source>
        <dbReference type="ARBA" id="ARBA00022792"/>
    </source>
</evidence>
<protein>
    <recommendedName>
        <fullName evidence="9">J domain-containing protein</fullName>
    </recommendedName>
</protein>
<feature type="transmembrane region" description="Helical" evidence="8">
    <location>
        <begin position="20"/>
        <end position="43"/>
    </location>
</feature>
<accession>A0A0B7BL74</accession>
<proteinExistence type="inferred from homology"/>
<gene>
    <name evidence="10" type="primary">ORF196425</name>
</gene>
<dbReference type="AlphaFoldDB" id="A0A0B7BL74"/>
<dbReference type="PANTHER" id="PTHR12763">
    <property type="match status" value="1"/>
</dbReference>
<keyword evidence="5" id="KW-0496">Mitochondrion</keyword>
<keyword evidence="3" id="KW-0999">Mitochondrion inner membrane</keyword>
<feature type="domain" description="J" evidence="9">
    <location>
        <begin position="80"/>
        <end position="134"/>
    </location>
</feature>
<comment type="subcellular location">
    <subcellularLocation>
        <location evidence="1">Mitochondrion inner membrane</location>
        <topology evidence="1">Single-pass membrane protein</topology>
    </subcellularLocation>
</comment>
<dbReference type="PANTHER" id="PTHR12763:SF28">
    <property type="entry name" value="GEO10507P1-RELATED"/>
    <property type="match status" value="1"/>
</dbReference>
<dbReference type="EMBL" id="HACG01046782">
    <property type="protein sequence ID" value="CEK93647.1"/>
    <property type="molecule type" value="Transcribed_RNA"/>
</dbReference>
<sequence>MPSTGLDSFDENQVREVKPHMATGIILTGLGLAAIGFAGRYALRAGRMAQQTLNQKLGEIPSGSFSKYYRGGFEQKMSKREAGLVLGVSPSASKVKIKEAHKRIMLLNHPDRGGSPYLAAKINEAKDYFDKARPGGS</sequence>
<dbReference type="SUPFAM" id="SSF46565">
    <property type="entry name" value="Chaperone J-domain"/>
    <property type="match status" value="1"/>
</dbReference>
<dbReference type="SMART" id="SM00271">
    <property type="entry name" value="DnaJ"/>
    <property type="match status" value="1"/>
</dbReference>
<evidence type="ECO:0000256" key="5">
    <source>
        <dbReference type="ARBA" id="ARBA00023128"/>
    </source>
</evidence>
<dbReference type="GO" id="GO:0001405">
    <property type="term" value="C:PAM complex, Tim23 associated import motor"/>
    <property type="evidence" value="ECO:0007669"/>
    <property type="project" value="TreeGrafter"/>
</dbReference>
<dbReference type="CDD" id="cd06257">
    <property type="entry name" value="DnaJ"/>
    <property type="match status" value="1"/>
</dbReference>
<evidence type="ECO:0000313" key="10">
    <source>
        <dbReference type="EMBL" id="CEK93647.1"/>
    </source>
</evidence>
<dbReference type="GO" id="GO:0030150">
    <property type="term" value="P:protein import into mitochondrial matrix"/>
    <property type="evidence" value="ECO:0007669"/>
    <property type="project" value="TreeGrafter"/>
</dbReference>
<keyword evidence="2 8" id="KW-0812">Transmembrane</keyword>
<evidence type="ECO:0000256" key="6">
    <source>
        <dbReference type="ARBA" id="ARBA00023136"/>
    </source>
</evidence>
<dbReference type="Gene3D" id="1.10.287.110">
    <property type="entry name" value="DnaJ domain"/>
    <property type="match status" value="1"/>
</dbReference>
<name>A0A0B7BL74_9EUPU</name>
<dbReference type="FunFam" id="1.10.287.110:FF:000001">
    <property type="entry name" value="Import inner membrane translocase subunit tim14"/>
    <property type="match status" value="1"/>
</dbReference>
<evidence type="ECO:0000256" key="8">
    <source>
        <dbReference type="SAM" id="Phobius"/>
    </source>
</evidence>
<dbReference type="GO" id="GO:0001671">
    <property type="term" value="F:ATPase activator activity"/>
    <property type="evidence" value="ECO:0007669"/>
    <property type="project" value="TreeGrafter"/>
</dbReference>
<keyword evidence="6 8" id="KW-0472">Membrane</keyword>
<dbReference type="InterPro" id="IPR001623">
    <property type="entry name" value="DnaJ_domain"/>
</dbReference>
<evidence type="ECO:0000256" key="4">
    <source>
        <dbReference type="ARBA" id="ARBA00022989"/>
    </source>
</evidence>
<reference evidence="10" key="1">
    <citation type="submission" date="2014-12" db="EMBL/GenBank/DDBJ databases">
        <title>Insight into the proteome of Arion vulgaris.</title>
        <authorList>
            <person name="Aradska J."/>
            <person name="Bulat T."/>
            <person name="Smidak R."/>
            <person name="Sarate P."/>
            <person name="Gangsoo J."/>
            <person name="Sialana F."/>
            <person name="Bilban M."/>
            <person name="Lubec G."/>
        </authorList>
    </citation>
    <scope>NUCLEOTIDE SEQUENCE</scope>
    <source>
        <tissue evidence="10">Skin</tissue>
    </source>
</reference>
<organism evidence="10">
    <name type="scientific">Arion vulgaris</name>
    <dbReference type="NCBI Taxonomy" id="1028688"/>
    <lineage>
        <taxon>Eukaryota</taxon>
        <taxon>Metazoa</taxon>
        <taxon>Spiralia</taxon>
        <taxon>Lophotrochozoa</taxon>
        <taxon>Mollusca</taxon>
        <taxon>Gastropoda</taxon>
        <taxon>Heterobranchia</taxon>
        <taxon>Euthyneura</taxon>
        <taxon>Panpulmonata</taxon>
        <taxon>Eupulmonata</taxon>
        <taxon>Stylommatophora</taxon>
        <taxon>Helicina</taxon>
        <taxon>Arionoidea</taxon>
        <taxon>Arionidae</taxon>
        <taxon>Arion</taxon>
    </lineage>
</organism>
<evidence type="ECO:0000256" key="1">
    <source>
        <dbReference type="ARBA" id="ARBA00004434"/>
    </source>
</evidence>